<keyword evidence="4" id="KW-1185">Reference proteome</keyword>
<protein>
    <recommendedName>
        <fullName evidence="2">Subtelomeric hrmA-associated cluster protein AFUB-079030/YDR124W-like helical bundle domain-containing protein</fullName>
    </recommendedName>
</protein>
<feature type="compositionally biased region" description="Low complexity" evidence="1">
    <location>
        <begin position="429"/>
        <end position="448"/>
    </location>
</feature>
<dbReference type="PANTHER" id="PTHR36102">
    <property type="entry name" value="CHROMOSOME 10, WHOLE GENOME SHOTGUN SEQUENCE"/>
    <property type="match status" value="1"/>
</dbReference>
<dbReference type="InterPro" id="IPR021264">
    <property type="entry name" value="AFUB_079030/YDR124W-like"/>
</dbReference>
<dbReference type="PANTHER" id="PTHR36102:SF1">
    <property type="entry name" value="YDR124W-LIKE HELICAL BUNDLE DOMAIN-CONTAINING PROTEIN"/>
    <property type="match status" value="1"/>
</dbReference>
<name>A0A6A6UCQ6_9PEZI</name>
<feature type="region of interest" description="Disordered" evidence="1">
    <location>
        <begin position="225"/>
        <end position="253"/>
    </location>
</feature>
<dbReference type="OrthoDB" id="5338458at2759"/>
<feature type="region of interest" description="Disordered" evidence="1">
    <location>
        <begin position="1"/>
        <end position="25"/>
    </location>
</feature>
<dbReference type="Proteomes" id="UP000799302">
    <property type="component" value="Unassembled WGS sequence"/>
</dbReference>
<gene>
    <name evidence="3" type="ORF">BT63DRAFT_251351</name>
</gene>
<organism evidence="3 4">
    <name type="scientific">Microthyrium microscopicum</name>
    <dbReference type="NCBI Taxonomy" id="703497"/>
    <lineage>
        <taxon>Eukaryota</taxon>
        <taxon>Fungi</taxon>
        <taxon>Dikarya</taxon>
        <taxon>Ascomycota</taxon>
        <taxon>Pezizomycotina</taxon>
        <taxon>Dothideomycetes</taxon>
        <taxon>Dothideomycetes incertae sedis</taxon>
        <taxon>Microthyriales</taxon>
        <taxon>Microthyriaceae</taxon>
        <taxon>Microthyrium</taxon>
    </lineage>
</organism>
<evidence type="ECO:0000256" key="1">
    <source>
        <dbReference type="SAM" id="MobiDB-lite"/>
    </source>
</evidence>
<feature type="region of interest" description="Disordered" evidence="1">
    <location>
        <begin position="383"/>
        <end position="480"/>
    </location>
</feature>
<proteinExistence type="predicted"/>
<evidence type="ECO:0000259" key="2">
    <source>
        <dbReference type="Pfam" id="PF11001"/>
    </source>
</evidence>
<dbReference type="InterPro" id="IPR047092">
    <property type="entry name" value="AFUB_07903/YDR124W-like_hel"/>
</dbReference>
<feature type="compositionally biased region" description="Basic residues" evidence="1">
    <location>
        <begin position="462"/>
        <end position="476"/>
    </location>
</feature>
<feature type="domain" description="Subtelomeric hrmA-associated cluster protein AFUB-079030/YDR124W-like helical bundle" evidence="2">
    <location>
        <begin position="180"/>
        <end position="302"/>
    </location>
</feature>
<reference evidence="3" key="1">
    <citation type="journal article" date="2020" name="Stud. Mycol.">
        <title>101 Dothideomycetes genomes: a test case for predicting lifestyles and emergence of pathogens.</title>
        <authorList>
            <person name="Haridas S."/>
            <person name="Albert R."/>
            <person name="Binder M."/>
            <person name="Bloem J."/>
            <person name="Labutti K."/>
            <person name="Salamov A."/>
            <person name="Andreopoulos B."/>
            <person name="Baker S."/>
            <person name="Barry K."/>
            <person name="Bills G."/>
            <person name="Bluhm B."/>
            <person name="Cannon C."/>
            <person name="Castanera R."/>
            <person name="Culley D."/>
            <person name="Daum C."/>
            <person name="Ezra D."/>
            <person name="Gonzalez J."/>
            <person name="Henrissat B."/>
            <person name="Kuo A."/>
            <person name="Liang C."/>
            <person name="Lipzen A."/>
            <person name="Lutzoni F."/>
            <person name="Magnuson J."/>
            <person name="Mondo S."/>
            <person name="Nolan M."/>
            <person name="Ohm R."/>
            <person name="Pangilinan J."/>
            <person name="Park H.-J."/>
            <person name="Ramirez L."/>
            <person name="Alfaro M."/>
            <person name="Sun H."/>
            <person name="Tritt A."/>
            <person name="Yoshinaga Y."/>
            <person name="Zwiers L.-H."/>
            <person name="Turgeon B."/>
            <person name="Goodwin S."/>
            <person name="Spatafora J."/>
            <person name="Crous P."/>
            <person name="Grigoriev I."/>
        </authorList>
    </citation>
    <scope>NUCLEOTIDE SEQUENCE</scope>
    <source>
        <strain evidence="3">CBS 115976</strain>
    </source>
</reference>
<feature type="region of interest" description="Disordered" evidence="1">
    <location>
        <begin position="122"/>
        <end position="171"/>
    </location>
</feature>
<evidence type="ECO:0000313" key="3">
    <source>
        <dbReference type="EMBL" id="KAF2669153.1"/>
    </source>
</evidence>
<dbReference type="EMBL" id="MU004235">
    <property type="protein sequence ID" value="KAF2669153.1"/>
    <property type="molecule type" value="Genomic_DNA"/>
</dbReference>
<dbReference type="Pfam" id="PF11001">
    <property type="entry name" value="AFUB_07903_YDR124W_hel"/>
    <property type="match status" value="1"/>
</dbReference>
<evidence type="ECO:0000313" key="4">
    <source>
        <dbReference type="Proteomes" id="UP000799302"/>
    </source>
</evidence>
<sequence>MAKGASEQASLKGEQPNAAGLGQAMPNPCPNEEVVFTIGTNTWVANLHDVVYYKLPNQFHAQSSLTINELFLVAPALLKEQSIMSNLRSLPSEPVVDQPVPNRANDSRTLVADPLTSMYSVPTPNFHKTPGLSTAKPSKRSLREPTVDLKRSVVSPEPEKRRTKAVPAQQAPPIRRSIRLDDKDGLNQFFFESFQRMPQNVVKPLLKISIKFIEPNKQKKWPYVNSDEEERKKGSKRRRAVGEGGMQEPPWWPKAIRHKEPDHLHKDECQQLGAHLLWFVLEDEGLKVKHQTTAMEKLTSEIVHIIPTLENDVVYANSKDLGDEQIQKRRESAQAWKEALKQLCVVCNKIQDALNDYTDLTDKVHITLQSKCVRVGGRRSTRVKVKEESLEDGNGNIGLTESTLCEKEPTSTVKDTAARKRSHNEAELSDFGSVSSPSSSSSTSSQELSENRPGGSNSVAPLRRKWVKRRLPRSTRARSVPRGEYRSLILDTQTNTQLSDSVSEHGAIELHHPALPELPHTRRMDLVVDTLHHLPNTLEDVSPQGCLHTGTIMAPGLDQMTSMPPLSHYAPDEAWSNTVYTNSANSSFGECVPIMTGGEHLPNNLAIPEHHFTQSHRITYPSTDYQQTQPTLYEVPNSQMNSPIPPAITRSYYRLDGHYHWLS</sequence>
<feature type="compositionally biased region" description="Basic and acidic residues" evidence="1">
    <location>
        <begin position="141"/>
        <end position="151"/>
    </location>
</feature>
<dbReference type="AlphaFoldDB" id="A0A6A6UCQ6"/>
<accession>A0A6A6UCQ6</accession>